<dbReference type="AlphaFoldDB" id="A0A9E2L6N0"/>
<name>A0A9E2L6N0_9BACT</name>
<evidence type="ECO:0000256" key="3">
    <source>
        <dbReference type="ARBA" id="ARBA00023054"/>
    </source>
</evidence>
<organism evidence="7 8">
    <name type="scientific">Candidatus Paraprevotella stercoravium</name>
    <dbReference type="NCBI Taxonomy" id="2838725"/>
    <lineage>
        <taxon>Bacteria</taxon>
        <taxon>Pseudomonadati</taxon>
        <taxon>Bacteroidota</taxon>
        <taxon>Bacteroidia</taxon>
        <taxon>Bacteroidales</taxon>
        <taxon>Prevotellaceae</taxon>
        <taxon>Paraprevotella</taxon>
    </lineage>
</organism>
<comment type="function">
    <text evidence="1">Involved in DNA recombination.</text>
</comment>
<feature type="coiled-coil region" evidence="5">
    <location>
        <begin position="279"/>
        <end position="306"/>
    </location>
</feature>
<evidence type="ECO:0000256" key="6">
    <source>
        <dbReference type="SAM" id="MobiDB-lite"/>
    </source>
</evidence>
<comment type="similarity">
    <text evidence="2">Belongs to the RmuC family.</text>
</comment>
<dbReference type="Pfam" id="PF02646">
    <property type="entry name" value="RmuC"/>
    <property type="match status" value="1"/>
</dbReference>
<evidence type="ECO:0000256" key="2">
    <source>
        <dbReference type="ARBA" id="ARBA00009840"/>
    </source>
</evidence>
<reference evidence="7" key="2">
    <citation type="submission" date="2021-04" db="EMBL/GenBank/DDBJ databases">
        <authorList>
            <person name="Gilroy R."/>
        </authorList>
    </citation>
    <scope>NUCLEOTIDE SEQUENCE</scope>
    <source>
        <strain evidence="7">G3-2149</strain>
    </source>
</reference>
<evidence type="ECO:0000256" key="5">
    <source>
        <dbReference type="SAM" id="Coils"/>
    </source>
</evidence>
<gene>
    <name evidence="7" type="primary">rmuC</name>
    <name evidence="7" type="ORF">H9789_02680</name>
</gene>
<accession>A0A9E2L6N0</accession>
<keyword evidence="4" id="KW-0233">DNA recombination</keyword>
<feature type="coiled-coil region" evidence="5">
    <location>
        <begin position="51"/>
        <end position="128"/>
    </location>
</feature>
<evidence type="ECO:0000313" key="7">
    <source>
        <dbReference type="EMBL" id="MBU3852733.1"/>
    </source>
</evidence>
<keyword evidence="3 5" id="KW-0175">Coiled coil</keyword>
<proteinExistence type="inferred from homology"/>
<evidence type="ECO:0000256" key="4">
    <source>
        <dbReference type="ARBA" id="ARBA00023172"/>
    </source>
</evidence>
<dbReference type="GO" id="GO:0006310">
    <property type="term" value="P:DNA recombination"/>
    <property type="evidence" value="ECO:0007669"/>
    <property type="project" value="UniProtKB-KW"/>
</dbReference>
<dbReference type="EMBL" id="JAHLFU010000050">
    <property type="protein sequence ID" value="MBU3852733.1"/>
    <property type="molecule type" value="Genomic_DNA"/>
</dbReference>
<evidence type="ECO:0000256" key="1">
    <source>
        <dbReference type="ARBA" id="ARBA00003416"/>
    </source>
</evidence>
<feature type="compositionally biased region" description="Polar residues" evidence="6">
    <location>
        <begin position="441"/>
        <end position="468"/>
    </location>
</feature>
<dbReference type="InterPro" id="IPR003798">
    <property type="entry name" value="DNA_recombination_RmuC"/>
</dbReference>
<dbReference type="PANTHER" id="PTHR30563:SF0">
    <property type="entry name" value="DNA RECOMBINATION PROTEIN RMUC"/>
    <property type="match status" value="1"/>
</dbReference>
<comment type="caution">
    <text evidence="7">The sequence shown here is derived from an EMBL/GenBank/DDBJ whole genome shotgun (WGS) entry which is preliminary data.</text>
</comment>
<dbReference type="PANTHER" id="PTHR30563">
    <property type="entry name" value="DNA RECOMBINATION PROTEIN RMUC"/>
    <property type="match status" value="1"/>
</dbReference>
<sequence length="468" mass="53429">MTEIIFLCIGILGGFAAGWLLQKSKTGSLSAQIAAKEGELERERQLYHLEQERSKQREHELEQRLMQMNDENKELRSARDVSEKEIELLHQQITKEEAAGKERLKEQMDLVRQQMQNATQEMLKQRSNELSEHNQSQMSALLTPLKQSISEMKQTMESNRDVHNRNTASLEKAIEEMMKRTMDIGKEADKLAHALRNESKTQGNWGELILDDLLCGQGLKEGLHYEKQVLLRDGQGRVIRNEDSGKKMIPDTILHYPDGKDAIIDSKVSLTAFVDYQNAETEEERNEALKRHVQSVKQHVNELARKDYSAYIKPPRQSLNYVIMFVPNESALQLALQSEATLWHDAFERGVFITSEQNLMAALRMIQIAWTQVQQARNQEAIFDTARMLLDRVADFIKYFDEMGQKLQDAHSFYIKSANKLRDGKQSVVGGANKLIRLGAKTSSNKNLPETNDSGIPSQSENAAFQAD</sequence>
<feature type="region of interest" description="Disordered" evidence="6">
    <location>
        <begin position="440"/>
        <end position="468"/>
    </location>
</feature>
<protein>
    <submittedName>
        <fullName evidence="7">DNA recombination protein RmuC</fullName>
    </submittedName>
</protein>
<evidence type="ECO:0000313" key="8">
    <source>
        <dbReference type="Proteomes" id="UP000823865"/>
    </source>
</evidence>
<reference evidence="7" key="1">
    <citation type="journal article" date="2021" name="PeerJ">
        <title>Extensive microbial diversity within the chicken gut microbiome revealed by metagenomics and culture.</title>
        <authorList>
            <person name="Gilroy R."/>
            <person name="Ravi A."/>
            <person name="Getino M."/>
            <person name="Pursley I."/>
            <person name="Horton D.L."/>
            <person name="Alikhan N.F."/>
            <person name="Baker D."/>
            <person name="Gharbi K."/>
            <person name="Hall N."/>
            <person name="Watson M."/>
            <person name="Adriaenssens E.M."/>
            <person name="Foster-Nyarko E."/>
            <person name="Jarju S."/>
            <person name="Secka A."/>
            <person name="Antonio M."/>
            <person name="Oren A."/>
            <person name="Chaudhuri R.R."/>
            <person name="La Ragione R."/>
            <person name="Hildebrand F."/>
            <person name="Pallen M.J."/>
        </authorList>
    </citation>
    <scope>NUCLEOTIDE SEQUENCE</scope>
    <source>
        <strain evidence="7">G3-2149</strain>
    </source>
</reference>
<dbReference type="Proteomes" id="UP000823865">
    <property type="component" value="Unassembled WGS sequence"/>
</dbReference>